<feature type="compositionally biased region" description="Basic and acidic residues" evidence="3">
    <location>
        <begin position="200"/>
        <end position="209"/>
    </location>
</feature>
<feature type="compositionally biased region" description="Low complexity" evidence="3">
    <location>
        <begin position="227"/>
        <end position="242"/>
    </location>
</feature>
<dbReference type="Pfam" id="PF00076">
    <property type="entry name" value="RRM_1"/>
    <property type="match status" value="1"/>
</dbReference>
<feature type="compositionally biased region" description="Basic and acidic residues" evidence="3">
    <location>
        <begin position="133"/>
        <end position="142"/>
    </location>
</feature>
<feature type="compositionally biased region" description="Basic and acidic residues" evidence="3">
    <location>
        <begin position="153"/>
        <end position="193"/>
    </location>
</feature>
<evidence type="ECO:0000259" key="4">
    <source>
        <dbReference type="PROSITE" id="PS50102"/>
    </source>
</evidence>
<feature type="compositionally biased region" description="Polar residues" evidence="3">
    <location>
        <begin position="82"/>
        <end position="91"/>
    </location>
</feature>
<dbReference type="PANTHER" id="PTHR15481">
    <property type="entry name" value="RIBONUCLEIC ACID BINDING PROTEIN S1"/>
    <property type="match status" value="1"/>
</dbReference>
<evidence type="ECO:0000256" key="2">
    <source>
        <dbReference type="PROSITE-ProRule" id="PRU00176"/>
    </source>
</evidence>
<sequence length="255" mass="29694">MSVVHITGLVDEVEREDLQSICRPYGAIVQIRLGRGVPKEAFVEFKDPKSAANIIAELNGQELCGYTIKTELYKPRTDNCGRQRSSRSCWSRDTIKHSNPFRGPRREFDNGRISPNYRRVDASKDRIARKRGRSELRARAVDQRNSYRSRYPSKRDEDFRRRGLMRNDRSKTSRHHDNWRSRNHLVEDKERNMNKYGRFTSRDRSESPIRKYRSAIVQPAKRRRIDSTGSSYSTMSSQYSSGSGRGVTPDSGNWD</sequence>
<keyword evidence="6" id="KW-1185">Reference proteome</keyword>
<dbReference type="PROSITE" id="PS50102">
    <property type="entry name" value="RRM"/>
    <property type="match status" value="1"/>
</dbReference>
<evidence type="ECO:0000256" key="1">
    <source>
        <dbReference type="ARBA" id="ARBA00022884"/>
    </source>
</evidence>
<dbReference type="GO" id="GO:0061574">
    <property type="term" value="C:ASAP complex"/>
    <property type="evidence" value="ECO:0007669"/>
    <property type="project" value="TreeGrafter"/>
</dbReference>
<reference evidence="5 6" key="1">
    <citation type="submission" date="2020-11" db="EMBL/GenBank/DDBJ databases">
        <authorList>
            <person name="Wallbank WR R."/>
            <person name="Pardo Diaz C."/>
            <person name="Kozak K."/>
            <person name="Martin S."/>
            <person name="Jiggins C."/>
            <person name="Moest M."/>
            <person name="Warren A I."/>
            <person name="Generalovic N T."/>
            <person name="Byers J.R.P. K."/>
            <person name="Montejo-Kovacevich G."/>
            <person name="Yen C E."/>
        </authorList>
    </citation>
    <scope>NUCLEOTIDE SEQUENCE [LARGE SCALE GENOMIC DNA]</scope>
</reference>
<dbReference type="EMBL" id="LR899014">
    <property type="protein sequence ID" value="CAD7092362.1"/>
    <property type="molecule type" value="Genomic_DNA"/>
</dbReference>
<proteinExistence type="predicted"/>
<organism evidence="5 6">
    <name type="scientific">Hermetia illucens</name>
    <name type="common">Black soldier fly</name>
    <dbReference type="NCBI Taxonomy" id="343691"/>
    <lineage>
        <taxon>Eukaryota</taxon>
        <taxon>Metazoa</taxon>
        <taxon>Ecdysozoa</taxon>
        <taxon>Arthropoda</taxon>
        <taxon>Hexapoda</taxon>
        <taxon>Insecta</taxon>
        <taxon>Pterygota</taxon>
        <taxon>Neoptera</taxon>
        <taxon>Endopterygota</taxon>
        <taxon>Diptera</taxon>
        <taxon>Brachycera</taxon>
        <taxon>Stratiomyomorpha</taxon>
        <taxon>Stratiomyidae</taxon>
        <taxon>Hermetiinae</taxon>
        <taxon>Hermetia</taxon>
    </lineage>
</organism>
<dbReference type="Proteomes" id="UP000594454">
    <property type="component" value="Chromosome 6"/>
</dbReference>
<dbReference type="SMART" id="SM00360">
    <property type="entry name" value="RRM"/>
    <property type="match status" value="1"/>
</dbReference>
<dbReference type="GO" id="GO:0003723">
    <property type="term" value="F:RNA binding"/>
    <property type="evidence" value="ECO:0007669"/>
    <property type="project" value="UniProtKB-UniRule"/>
</dbReference>
<accession>A0A7R8V5A4</accession>
<dbReference type="InterPro" id="IPR035979">
    <property type="entry name" value="RBD_domain_sf"/>
</dbReference>
<dbReference type="GO" id="GO:0005737">
    <property type="term" value="C:cytoplasm"/>
    <property type="evidence" value="ECO:0007669"/>
    <property type="project" value="TreeGrafter"/>
</dbReference>
<dbReference type="CDD" id="cd00590">
    <property type="entry name" value="RRM_SF"/>
    <property type="match status" value="1"/>
</dbReference>
<dbReference type="InParanoid" id="A0A7R8V5A4"/>
<gene>
    <name evidence="5" type="ORF">HERILL_LOCUS14724</name>
</gene>
<feature type="region of interest" description="Disordered" evidence="3">
    <location>
        <begin position="81"/>
        <end position="255"/>
    </location>
</feature>
<dbReference type="GO" id="GO:0005654">
    <property type="term" value="C:nucleoplasm"/>
    <property type="evidence" value="ECO:0007669"/>
    <property type="project" value="TreeGrafter"/>
</dbReference>
<dbReference type="PANTHER" id="PTHR15481:SF0">
    <property type="entry name" value="LD23870P-RELATED"/>
    <property type="match status" value="1"/>
</dbReference>
<dbReference type="AlphaFoldDB" id="A0A7R8V5A4"/>
<dbReference type="SUPFAM" id="SSF54928">
    <property type="entry name" value="RNA-binding domain, RBD"/>
    <property type="match status" value="1"/>
</dbReference>
<name>A0A7R8V5A4_HERIL</name>
<dbReference type="Gene3D" id="3.30.70.330">
    <property type="match status" value="1"/>
</dbReference>
<evidence type="ECO:0000256" key="3">
    <source>
        <dbReference type="SAM" id="MobiDB-lite"/>
    </source>
</evidence>
<keyword evidence="1 2" id="KW-0694">RNA-binding</keyword>
<dbReference type="InterPro" id="IPR000504">
    <property type="entry name" value="RRM_dom"/>
</dbReference>
<dbReference type="GO" id="GO:0000398">
    <property type="term" value="P:mRNA splicing, via spliceosome"/>
    <property type="evidence" value="ECO:0007669"/>
    <property type="project" value="TreeGrafter"/>
</dbReference>
<evidence type="ECO:0000313" key="5">
    <source>
        <dbReference type="EMBL" id="CAD7092362.1"/>
    </source>
</evidence>
<dbReference type="OrthoDB" id="10044938at2759"/>
<feature type="domain" description="RRM" evidence="4">
    <location>
        <begin position="2"/>
        <end position="75"/>
    </location>
</feature>
<dbReference type="InterPro" id="IPR012677">
    <property type="entry name" value="Nucleotide-bd_a/b_plait_sf"/>
</dbReference>
<evidence type="ECO:0000313" key="6">
    <source>
        <dbReference type="Proteomes" id="UP000594454"/>
    </source>
</evidence>
<protein>
    <recommendedName>
        <fullName evidence="4">RRM domain-containing protein</fullName>
    </recommendedName>
</protein>